<sequence length="220" mass="23905">MMAKELDFLKLFNLTKLRLPAYFNTISTGSNSPFGEPVGAAGGAARLEARERAADLALWLTPLPGCSGDLTGSSLGMAAGSCFLSWASRRLAALQCTTQPGYGRMSLLPAQRARLSSWWPRAVMRAASWSGISWFASGCTAVYNATRRSSGCGLLAPWMCAEMEACGWSCAPVWRSSIENNKASTKEKKQKELMVTTPTVNFCFRTMAMITYLSKISREA</sequence>
<name>A0AA39XIR1_9PEZI</name>
<organism evidence="1 2">
    <name type="scientific">Bombardia bombarda</name>
    <dbReference type="NCBI Taxonomy" id="252184"/>
    <lineage>
        <taxon>Eukaryota</taxon>
        <taxon>Fungi</taxon>
        <taxon>Dikarya</taxon>
        <taxon>Ascomycota</taxon>
        <taxon>Pezizomycotina</taxon>
        <taxon>Sordariomycetes</taxon>
        <taxon>Sordariomycetidae</taxon>
        <taxon>Sordariales</taxon>
        <taxon>Lasiosphaeriaceae</taxon>
        <taxon>Bombardia</taxon>
    </lineage>
</organism>
<evidence type="ECO:0000313" key="1">
    <source>
        <dbReference type="EMBL" id="KAK0634768.1"/>
    </source>
</evidence>
<dbReference type="Proteomes" id="UP001174934">
    <property type="component" value="Unassembled WGS sequence"/>
</dbReference>
<protein>
    <submittedName>
        <fullName evidence="1">Uncharacterized protein</fullName>
    </submittedName>
</protein>
<keyword evidence="2" id="KW-1185">Reference proteome</keyword>
<evidence type="ECO:0000313" key="2">
    <source>
        <dbReference type="Proteomes" id="UP001174934"/>
    </source>
</evidence>
<accession>A0AA39XIR1</accession>
<comment type="caution">
    <text evidence="1">The sequence shown here is derived from an EMBL/GenBank/DDBJ whole genome shotgun (WGS) entry which is preliminary data.</text>
</comment>
<dbReference type="EMBL" id="JAULSR010000001">
    <property type="protein sequence ID" value="KAK0634768.1"/>
    <property type="molecule type" value="Genomic_DNA"/>
</dbReference>
<proteinExistence type="predicted"/>
<reference evidence="1" key="1">
    <citation type="submission" date="2023-06" db="EMBL/GenBank/DDBJ databases">
        <title>Genome-scale phylogeny and comparative genomics of the fungal order Sordariales.</title>
        <authorList>
            <consortium name="Lawrence Berkeley National Laboratory"/>
            <person name="Hensen N."/>
            <person name="Bonometti L."/>
            <person name="Westerberg I."/>
            <person name="Brannstrom I.O."/>
            <person name="Guillou S."/>
            <person name="Cros-Aarteil S."/>
            <person name="Calhoun S."/>
            <person name="Haridas S."/>
            <person name="Kuo A."/>
            <person name="Mondo S."/>
            <person name="Pangilinan J."/>
            <person name="Riley R."/>
            <person name="LaButti K."/>
            <person name="Andreopoulos B."/>
            <person name="Lipzen A."/>
            <person name="Chen C."/>
            <person name="Yanf M."/>
            <person name="Daum C."/>
            <person name="Ng V."/>
            <person name="Clum A."/>
            <person name="Steindorff A."/>
            <person name="Ohm R."/>
            <person name="Martin F."/>
            <person name="Silar P."/>
            <person name="Natvig D."/>
            <person name="Lalanne C."/>
            <person name="Gautier V."/>
            <person name="Ament-velasquez S.L."/>
            <person name="Kruys A."/>
            <person name="Hutchinson M.I."/>
            <person name="Powell A.J."/>
            <person name="Barry K."/>
            <person name="Miller A.N."/>
            <person name="Grigoriev I.V."/>
            <person name="Debuchy R."/>
            <person name="Gladieux P."/>
            <person name="Thoren M.H."/>
            <person name="Johannesson H."/>
        </authorList>
    </citation>
    <scope>NUCLEOTIDE SEQUENCE</scope>
    <source>
        <strain evidence="1">SMH3391-2</strain>
    </source>
</reference>
<dbReference type="AlphaFoldDB" id="A0AA39XIR1"/>
<gene>
    <name evidence="1" type="ORF">B0T17DRAFT_502383</name>
</gene>